<dbReference type="AlphaFoldDB" id="A0A9Q1L6G4"/>
<feature type="compositionally biased region" description="Basic and acidic residues" evidence="1">
    <location>
        <begin position="154"/>
        <end position="163"/>
    </location>
</feature>
<organism evidence="2 3">
    <name type="scientific">Anisodus acutangulus</name>
    <dbReference type="NCBI Taxonomy" id="402998"/>
    <lineage>
        <taxon>Eukaryota</taxon>
        <taxon>Viridiplantae</taxon>
        <taxon>Streptophyta</taxon>
        <taxon>Embryophyta</taxon>
        <taxon>Tracheophyta</taxon>
        <taxon>Spermatophyta</taxon>
        <taxon>Magnoliopsida</taxon>
        <taxon>eudicotyledons</taxon>
        <taxon>Gunneridae</taxon>
        <taxon>Pentapetalae</taxon>
        <taxon>asterids</taxon>
        <taxon>lamiids</taxon>
        <taxon>Solanales</taxon>
        <taxon>Solanaceae</taxon>
        <taxon>Solanoideae</taxon>
        <taxon>Hyoscyameae</taxon>
        <taxon>Anisodus</taxon>
    </lineage>
</organism>
<evidence type="ECO:0000256" key="1">
    <source>
        <dbReference type="SAM" id="MobiDB-lite"/>
    </source>
</evidence>
<accession>A0A9Q1L6G4</accession>
<evidence type="ECO:0000313" key="3">
    <source>
        <dbReference type="Proteomes" id="UP001152561"/>
    </source>
</evidence>
<proteinExistence type="predicted"/>
<dbReference type="EMBL" id="JAJAGQ010000023">
    <property type="protein sequence ID" value="KAJ8528416.1"/>
    <property type="molecule type" value="Genomic_DNA"/>
</dbReference>
<feature type="region of interest" description="Disordered" evidence="1">
    <location>
        <begin position="152"/>
        <end position="184"/>
    </location>
</feature>
<dbReference type="Proteomes" id="UP001152561">
    <property type="component" value="Unassembled WGS sequence"/>
</dbReference>
<feature type="region of interest" description="Disordered" evidence="1">
    <location>
        <begin position="206"/>
        <end position="261"/>
    </location>
</feature>
<feature type="compositionally biased region" description="Basic residues" evidence="1">
    <location>
        <begin position="247"/>
        <end position="261"/>
    </location>
</feature>
<keyword evidence="3" id="KW-1185">Reference proteome</keyword>
<gene>
    <name evidence="2" type="ORF">K7X08_022108</name>
</gene>
<dbReference type="OrthoDB" id="1298412at2759"/>
<reference evidence="3" key="1">
    <citation type="journal article" date="2023" name="Proc. Natl. Acad. Sci. U.S.A.">
        <title>Genomic and structural basis for evolution of tropane alkaloid biosynthesis.</title>
        <authorList>
            <person name="Wanga Y.-J."/>
            <person name="Taina T."/>
            <person name="Yua J.-Y."/>
            <person name="Lia J."/>
            <person name="Xua B."/>
            <person name="Chenc J."/>
            <person name="D'Auriad J.C."/>
            <person name="Huanga J.-P."/>
            <person name="Huanga S.-X."/>
        </authorList>
    </citation>
    <scope>NUCLEOTIDE SEQUENCE [LARGE SCALE GENOMIC DNA]</scope>
    <source>
        <strain evidence="3">cv. KIB-2019</strain>
    </source>
</reference>
<feature type="compositionally biased region" description="Acidic residues" evidence="1">
    <location>
        <begin position="228"/>
        <end position="242"/>
    </location>
</feature>
<dbReference type="PANTHER" id="PTHR34680">
    <property type="entry name" value="EXPRESSED PROTEIN"/>
    <property type="match status" value="1"/>
</dbReference>
<sequence>MRIRKHARISPLIYTHVCQLNQSPWDVITFPIEEKEDPFVPPPPPPPCSFNYQFDGYADNGTTFYDSNGTVESVTSMERDERNETNNIPNIIPQVRYEINGSKWDNNFESSFTEDICDDVKKIKQDNEDADMEKLGLLMDENNGYKLYNNSTNKKLEKQHEAAVAETGSPRRRPRAKKSSSSSSNPYEFYYYSGFGPLWGKKRGAKRNNATANRKDAEQYSSSKMDNEEFDYVEDEDDDEEGNEKKRPQKPIKARSIKSLM</sequence>
<name>A0A9Q1L6G4_9SOLA</name>
<dbReference type="PANTHER" id="PTHR34680:SF3">
    <property type="entry name" value="EXPRESSED PROTEIN"/>
    <property type="match status" value="1"/>
</dbReference>
<protein>
    <submittedName>
        <fullName evidence="2">Uncharacterized protein</fullName>
    </submittedName>
</protein>
<comment type="caution">
    <text evidence="2">The sequence shown here is derived from an EMBL/GenBank/DDBJ whole genome shotgun (WGS) entry which is preliminary data.</text>
</comment>
<evidence type="ECO:0000313" key="2">
    <source>
        <dbReference type="EMBL" id="KAJ8528416.1"/>
    </source>
</evidence>